<organism evidence="11 12">
    <name type="scientific">Azoarcus taiwanensis</name>
    <dbReference type="NCBI Taxonomy" id="666964"/>
    <lineage>
        <taxon>Bacteria</taxon>
        <taxon>Pseudomonadati</taxon>
        <taxon>Pseudomonadota</taxon>
        <taxon>Betaproteobacteria</taxon>
        <taxon>Rhodocyclales</taxon>
        <taxon>Zoogloeaceae</taxon>
        <taxon>Azoarcus</taxon>
    </lineage>
</organism>
<comment type="function">
    <text evidence="9">Catalyzes the phospholipid dependent N-acylation of the N-terminal cysteine of apolipoprotein, the last step in lipoprotein maturation.</text>
</comment>
<keyword evidence="3 9" id="KW-1003">Cell membrane</keyword>
<dbReference type="GO" id="GO:0005886">
    <property type="term" value="C:plasma membrane"/>
    <property type="evidence" value="ECO:0007669"/>
    <property type="project" value="UniProtKB-SubCell"/>
</dbReference>
<keyword evidence="6 9" id="KW-1133">Transmembrane helix</keyword>
<feature type="transmembrane region" description="Helical" evidence="9">
    <location>
        <begin position="190"/>
        <end position="209"/>
    </location>
</feature>
<dbReference type="AlphaFoldDB" id="A0A972FKZ9"/>
<comment type="catalytic activity">
    <reaction evidence="9">
        <text>N-terminal S-1,2-diacyl-sn-glyceryl-L-cysteinyl-[lipoprotein] + a glycerophospholipid = N-acyl-S-1,2-diacyl-sn-glyceryl-L-cysteinyl-[lipoprotein] + a 2-acyl-sn-glycero-3-phospholipid + H(+)</text>
        <dbReference type="Rhea" id="RHEA:48228"/>
        <dbReference type="Rhea" id="RHEA-COMP:14681"/>
        <dbReference type="Rhea" id="RHEA-COMP:14684"/>
        <dbReference type="ChEBI" id="CHEBI:15378"/>
        <dbReference type="ChEBI" id="CHEBI:136912"/>
        <dbReference type="ChEBI" id="CHEBI:140656"/>
        <dbReference type="ChEBI" id="CHEBI:140657"/>
        <dbReference type="ChEBI" id="CHEBI:140660"/>
        <dbReference type="EC" id="2.3.1.269"/>
    </reaction>
</comment>
<feature type="transmembrane region" description="Helical" evidence="9">
    <location>
        <begin position="118"/>
        <end position="143"/>
    </location>
</feature>
<dbReference type="EC" id="2.3.1.269" evidence="9"/>
<feature type="transmembrane region" description="Helical" evidence="9">
    <location>
        <begin position="50"/>
        <end position="70"/>
    </location>
</feature>
<evidence type="ECO:0000313" key="12">
    <source>
        <dbReference type="Proteomes" id="UP000599523"/>
    </source>
</evidence>
<dbReference type="SUPFAM" id="SSF56317">
    <property type="entry name" value="Carbon-nitrogen hydrolase"/>
    <property type="match status" value="1"/>
</dbReference>
<evidence type="ECO:0000256" key="1">
    <source>
        <dbReference type="ARBA" id="ARBA00004651"/>
    </source>
</evidence>
<dbReference type="NCBIfam" id="TIGR00546">
    <property type="entry name" value="lnt"/>
    <property type="match status" value="1"/>
</dbReference>
<dbReference type="InterPro" id="IPR045378">
    <property type="entry name" value="LNT_N"/>
</dbReference>
<feature type="transmembrane region" description="Helical" evidence="9">
    <location>
        <begin position="82"/>
        <end position="106"/>
    </location>
</feature>
<evidence type="ECO:0000259" key="10">
    <source>
        <dbReference type="PROSITE" id="PS50263"/>
    </source>
</evidence>
<accession>A0A972FKZ9</accession>
<dbReference type="EMBL" id="WTVM01000102">
    <property type="protein sequence ID" value="NMG04216.1"/>
    <property type="molecule type" value="Genomic_DNA"/>
</dbReference>
<feature type="transmembrane region" description="Helical" evidence="9">
    <location>
        <begin position="25"/>
        <end position="43"/>
    </location>
</feature>
<gene>
    <name evidence="9 11" type="primary">lnt</name>
    <name evidence="11" type="ORF">GPA21_14760</name>
</gene>
<keyword evidence="7 9" id="KW-0472">Membrane</keyword>
<dbReference type="RefSeq" id="WP_168988897.1">
    <property type="nucleotide sequence ID" value="NZ_CAWPHM010000003.1"/>
</dbReference>
<dbReference type="InterPro" id="IPR036526">
    <property type="entry name" value="C-N_Hydrolase_sf"/>
</dbReference>
<comment type="caution">
    <text evidence="11">The sequence shown here is derived from an EMBL/GenBank/DDBJ whole genome shotgun (WGS) entry which is preliminary data.</text>
</comment>
<dbReference type="InterPro" id="IPR004563">
    <property type="entry name" value="Apolipo_AcylTrfase"/>
</dbReference>
<sequence length="492" mass="52974">MRWQLLVAALLAGAASVFAFAPFELFPLAFASLALLFALLRTAPGWRAGFGLGLAWGLGAFLAGVSWLYIALNRYGGVPLPVAALAITLFCAYLALFPALASALFVRLRAVRPSLQAALFAGLWMATEMLRGWLFTGFPWLAIGYSQTPPSPFSGFLPVIGVYGVGGLVALCAALLVLTPWRQARAALPVALPLVVLLVAGAALTRIEWTTPAGPPIRVALLQTDIEQDLKWDPALLRQWLDINAGLAAGHDGADLVVLPETTLPVLEEHLPQGFLAYLEAEALRRGGDLILGLFTRDTEGRIYNAAINLGESGRQFYAKHHLVPFGEFSPPLFGWFYRLADIPMSDQTPGPARQAPMTIGGQRIALNICYEDLFGREIIRSLPDATLMLNISNLAWYGQSLAQPQHLQIARTRALETGRPMLRSTNTGMTALVMPDGSVTGVLPQFERGALEVEVRGYRGLTPYARAGDLLALGLAFALVIGPGLGSRRKG</sequence>
<dbReference type="PANTHER" id="PTHR38686:SF1">
    <property type="entry name" value="APOLIPOPROTEIN N-ACYLTRANSFERASE"/>
    <property type="match status" value="1"/>
</dbReference>
<evidence type="ECO:0000256" key="8">
    <source>
        <dbReference type="ARBA" id="ARBA00023315"/>
    </source>
</evidence>
<protein>
    <recommendedName>
        <fullName evidence="9">Apolipoprotein N-acyltransferase</fullName>
        <shortName evidence="9">ALP N-acyltransferase</shortName>
        <ecNumber evidence="9">2.3.1.269</ecNumber>
    </recommendedName>
</protein>
<evidence type="ECO:0000256" key="4">
    <source>
        <dbReference type="ARBA" id="ARBA00022679"/>
    </source>
</evidence>
<dbReference type="Pfam" id="PF00795">
    <property type="entry name" value="CN_hydrolase"/>
    <property type="match status" value="1"/>
</dbReference>
<dbReference type="PROSITE" id="PS50263">
    <property type="entry name" value="CN_HYDROLASE"/>
    <property type="match status" value="1"/>
</dbReference>
<evidence type="ECO:0000256" key="2">
    <source>
        <dbReference type="ARBA" id="ARBA00010065"/>
    </source>
</evidence>
<dbReference type="GO" id="GO:0042158">
    <property type="term" value="P:lipoprotein biosynthetic process"/>
    <property type="evidence" value="ECO:0007669"/>
    <property type="project" value="UniProtKB-UniRule"/>
</dbReference>
<dbReference type="Gene3D" id="3.60.110.10">
    <property type="entry name" value="Carbon-nitrogen hydrolase"/>
    <property type="match status" value="1"/>
</dbReference>
<evidence type="ECO:0000313" key="11">
    <source>
        <dbReference type="EMBL" id="NMG04216.1"/>
    </source>
</evidence>
<comment type="pathway">
    <text evidence="9">Protein modification; lipoprotein biosynthesis (N-acyl transfer).</text>
</comment>
<evidence type="ECO:0000256" key="5">
    <source>
        <dbReference type="ARBA" id="ARBA00022692"/>
    </source>
</evidence>
<comment type="subcellular location">
    <subcellularLocation>
        <location evidence="1 9">Cell membrane</location>
        <topology evidence="1 9">Multi-pass membrane protein</topology>
    </subcellularLocation>
</comment>
<reference evidence="11" key="1">
    <citation type="submission" date="2019-12" db="EMBL/GenBank/DDBJ databases">
        <title>Comparative genomics gives insights into the taxonomy of the Azoarcus-Aromatoleum group and reveals separate origins of nif in the plant-associated Azoarcus and non-plant-associated Aromatoleum sub-groups.</title>
        <authorList>
            <person name="Lafos M."/>
            <person name="Maluk M."/>
            <person name="Batista M."/>
            <person name="Junghare M."/>
            <person name="Carmona M."/>
            <person name="Faoro H."/>
            <person name="Cruz L.M."/>
            <person name="Battistoni F."/>
            <person name="De Souza E."/>
            <person name="Pedrosa F."/>
            <person name="Chen W.-M."/>
            <person name="Poole P.S."/>
            <person name="Dixon R.A."/>
            <person name="James E.K."/>
        </authorList>
    </citation>
    <scope>NUCLEOTIDE SEQUENCE</scope>
    <source>
        <strain evidence="11">NSC3</strain>
    </source>
</reference>
<proteinExistence type="inferred from homology"/>
<keyword evidence="5 9" id="KW-0812">Transmembrane</keyword>
<dbReference type="GO" id="GO:0016410">
    <property type="term" value="F:N-acyltransferase activity"/>
    <property type="evidence" value="ECO:0007669"/>
    <property type="project" value="UniProtKB-UniRule"/>
</dbReference>
<comment type="similarity">
    <text evidence="2 9">Belongs to the CN hydrolase family. Apolipoprotein N-acyltransferase subfamily.</text>
</comment>
<evidence type="ECO:0000256" key="6">
    <source>
        <dbReference type="ARBA" id="ARBA00022989"/>
    </source>
</evidence>
<dbReference type="PANTHER" id="PTHR38686">
    <property type="entry name" value="APOLIPOPROTEIN N-ACYLTRANSFERASE"/>
    <property type="match status" value="1"/>
</dbReference>
<keyword evidence="8 9" id="KW-0012">Acyltransferase</keyword>
<keyword evidence="4 9" id="KW-0808">Transferase</keyword>
<feature type="transmembrane region" description="Helical" evidence="9">
    <location>
        <begin position="155"/>
        <end position="178"/>
    </location>
</feature>
<feature type="domain" description="CN hydrolase" evidence="10">
    <location>
        <begin position="222"/>
        <end position="458"/>
    </location>
</feature>
<dbReference type="InterPro" id="IPR003010">
    <property type="entry name" value="C-N_Hydrolase"/>
</dbReference>
<dbReference type="Pfam" id="PF20154">
    <property type="entry name" value="LNT_N"/>
    <property type="match status" value="1"/>
</dbReference>
<dbReference type="Proteomes" id="UP000599523">
    <property type="component" value="Unassembled WGS sequence"/>
</dbReference>
<name>A0A972FKZ9_9RHOO</name>
<keyword evidence="12" id="KW-1185">Reference proteome</keyword>
<evidence type="ECO:0000256" key="9">
    <source>
        <dbReference type="HAMAP-Rule" id="MF_01148"/>
    </source>
</evidence>
<evidence type="ECO:0000256" key="7">
    <source>
        <dbReference type="ARBA" id="ARBA00023136"/>
    </source>
</evidence>
<dbReference type="HAMAP" id="MF_01148">
    <property type="entry name" value="Lnt"/>
    <property type="match status" value="1"/>
</dbReference>
<dbReference type="CDD" id="cd07571">
    <property type="entry name" value="ALP_N-acyl_transferase"/>
    <property type="match status" value="1"/>
</dbReference>
<evidence type="ECO:0000256" key="3">
    <source>
        <dbReference type="ARBA" id="ARBA00022475"/>
    </source>
</evidence>